<dbReference type="AlphaFoldDB" id="G3AG87"/>
<reference evidence="3 4" key="1">
    <citation type="journal article" date="2011" name="Proc. Natl. Acad. Sci. U.S.A.">
        <title>Comparative genomics of xylose-fermenting fungi for enhanced biofuel production.</title>
        <authorList>
            <person name="Wohlbach D.J."/>
            <person name="Kuo A."/>
            <person name="Sato T.K."/>
            <person name="Potts K.M."/>
            <person name="Salamov A.A."/>
            <person name="LaButti K.M."/>
            <person name="Sun H."/>
            <person name="Clum A."/>
            <person name="Pangilinan J.L."/>
            <person name="Lindquist E.A."/>
            <person name="Lucas S."/>
            <person name="Lapidus A."/>
            <person name="Jin M."/>
            <person name="Gunawan C."/>
            <person name="Balan V."/>
            <person name="Dale B.E."/>
            <person name="Jeffries T.W."/>
            <person name="Zinkel R."/>
            <person name="Barry K.W."/>
            <person name="Grigoriev I.V."/>
            <person name="Gasch A.P."/>
        </authorList>
    </citation>
    <scope>NUCLEOTIDE SEQUENCE [LARGE SCALE GENOMIC DNA]</scope>
    <source>
        <strain evidence="4">NRRL Y-27907 / 11-Y1</strain>
    </source>
</reference>
<dbReference type="RefSeq" id="XP_007372638.1">
    <property type="nucleotide sequence ID" value="XM_007372576.1"/>
</dbReference>
<dbReference type="eggNOG" id="KOG4194">
    <property type="taxonomic scope" value="Eukaryota"/>
</dbReference>
<dbReference type="KEGG" id="spaa:SPAPADRAFT_53536"/>
<dbReference type="EMBL" id="GL996499">
    <property type="protein sequence ID" value="EGW35226.1"/>
    <property type="molecule type" value="Genomic_DNA"/>
</dbReference>
<keyword evidence="4" id="KW-1185">Reference proteome</keyword>
<organism evidence="4">
    <name type="scientific">Spathaspora passalidarum (strain NRRL Y-27907 / 11-Y1)</name>
    <dbReference type="NCBI Taxonomy" id="619300"/>
    <lineage>
        <taxon>Eukaryota</taxon>
        <taxon>Fungi</taxon>
        <taxon>Dikarya</taxon>
        <taxon>Ascomycota</taxon>
        <taxon>Saccharomycotina</taxon>
        <taxon>Pichiomycetes</taxon>
        <taxon>Debaryomycetaceae</taxon>
        <taxon>Spathaspora</taxon>
    </lineage>
</organism>
<name>G3AG87_SPAPN</name>
<accession>G3AG87</accession>
<dbReference type="STRING" id="619300.G3AG87"/>
<sequence>MDRNEPQSNYNEDISSLIELSTFPEELLRLIFSFLPANVVYEKILGAGDWDQLQLSHVQLVAFRFIFQKSLLIRSRNSERVGFFRIVYPNNEDEKSMGCHGFQEGYQLMRKLINFNFKLDSPVFPKDITLLFRFRDRMKEAPPHEVDDLDAEIEYFIMILELLTFDNFYKDRIKSVNFHLIYDTAPTPSLMLNQSKIMQKIEMLSRKSTKIVIYNRNKVKWAIGLNPFQLDRLQELYLWNNGFNDFNIVNYFHGMSPHLKILHLTGNDITSLRGLIIPSTLEQFIITANNITSLEGPNFQDAPNLRIFDASINAVTEITNKVKFSNNLKIFRIPYNRIQSFRNFEIPNKLQTLSLSKNLLTGVDYIRLPATLIELFLNGNYFKSLPDSFFYTCENLTKLNLSDNLIDDLDDLGNLPSNLEELILDNNEIDNNDLTNILCLNKLKTLSMISNGLMSINGNQFPKTLQVLKLDKNELSELINIDFGDNLCKLSLSGNNLNKFNIEQYKLKFPPTLRFIDLSYNPLEDVGSLFIPDSARVLRLNGINIPFNNHFLSHLPKGIQELELNHTGNIQHYPCLDFATHLPNLKSISMERNHIVSMEQMKFPFTLERLSLEGNLLSKIPFGLIPSSSKYLQFNNNKISIERLKLPKLPQLEYFGVCGDQTNLIRQQI</sequence>
<dbReference type="SUPFAM" id="SSF52058">
    <property type="entry name" value="L domain-like"/>
    <property type="match status" value="1"/>
</dbReference>
<dbReference type="PANTHER" id="PTHR45712">
    <property type="entry name" value="AGAP008170-PA"/>
    <property type="match status" value="1"/>
</dbReference>
<evidence type="ECO:0000256" key="2">
    <source>
        <dbReference type="ARBA" id="ARBA00022737"/>
    </source>
</evidence>
<gene>
    <name evidence="3" type="ORF">SPAPADRAFT_53536</name>
</gene>
<evidence type="ECO:0000256" key="1">
    <source>
        <dbReference type="ARBA" id="ARBA00022614"/>
    </source>
</evidence>
<dbReference type="InterPro" id="IPR032675">
    <property type="entry name" value="LRR_dom_sf"/>
</dbReference>
<dbReference type="PANTHER" id="PTHR45712:SF22">
    <property type="entry name" value="INSULIN-LIKE GROWTH FACTOR-BINDING PROTEIN COMPLEX ACID LABILE SUBUNIT"/>
    <property type="match status" value="1"/>
</dbReference>
<dbReference type="OMA" id="GHETEEY"/>
<dbReference type="Gene3D" id="3.80.10.10">
    <property type="entry name" value="Ribonuclease Inhibitor"/>
    <property type="match status" value="4"/>
</dbReference>
<keyword evidence="2" id="KW-0677">Repeat</keyword>
<dbReference type="Pfam" id="PF13855">
    <property type="entry name" value="LRR_8"/>
    <property type="match status" value="1"/>
</dbReference>
<evidence type="ECO:0000313" key="3">
    <source>
        <dbReference type="EMBL" id="EGW35226.1"/>
    </source>
</evidence>
<keyword evidence="1" id="KW-0433">Leucine-rich repeat</keyword>
<proteinExistence type="predicted"/>
<protein>
    <recommendedName>
        <fullName evidence="5">F-box domain-containing protein</fullName>
    </recommendedName>
</protein>
<dbReference type="SMART" id="SM00364">
    <property type="entry name" value="LRR_BAC"/>
    <property type="match status" value="6"/>
</dbReference>
<dbReference type="InterPro" id="IPR001611">
    <property type="entry name" value="Leu-rich_rpt"/>
</dbReference>
<evidence type="ECO:0000313" key="4">
    <source>
        <dbReference type="Proteomes" id="UP000000709"/>
    </source>
</evidence>
<dbReference type="Proteomes" id="UP000000709">
    <property type="component" value="Unassembled WGS sequence"/>
</dbReference>
<dbReference type="OrthoDB" id="4019115at2759"/>
<dbReference type="HOGENOM" id="CLU_025148_0_0_1"/>
<dbReference type="GeneID" id="18871792"/>
<dbReference type="InterPro" id="IPR050333">
    <property type="entry name" value="SLRP"/>
</dbReference>
<dbReference type="InParanoid" id="G3AG87"/>
<evidence type="ECO:0008006" key="5">
    <source>
        <dbReference type="Google" id="ProtNLM"/>
    </source>
</evidence>
<dbReference type="PROSITE" id="PS51450">
    <property type="entry name" value="LRR"/>
    <property type="match status" value="2"/>
</dbReference>